<dbReference type="HOGENOM" id="CLU_025113_1_1_6"/>
<proteinExistence type="inferred from homology"/>
<dbReference type="AlphaFoldDB" id="J3VUE1"/>
<dbReference type="GO" id="GO:0006427">
    <property type="term" value="P:histidyl-tRNA aminoacylation"/>
    <property type="evidence" value="ECO:0007669"/>
    <property type="project" value="UniProtKB-UniRule"/>
</dbReference>
<dbReference type="NCBIfam" id="TIGR00442">
    <property type="entry name" value="hisS"/>
    <property type="match status" value="1"/>
</dbReference>
<keyword evidence="5 11" id="KW-0436">Ligase</keyword>
<evidence type="ECO:0000259" key="13">
    <source>
        <dbReference type="PROSITE" id="PS50862"/>
    </source>
</evidence>
<dbReference type="EMBL" id="CP003547">
    <property type="protein sequence ID" value="AFP85756.1"/>
    <property type="molecule type" value="Genomic_DNA"/>
</dbReference>
<dbReference type="InterPro" id="IPR015807">
    <property type="entry name" value="His-tRNA-ligase"/>
</dbReference>
<evidence type="ECO:0000256" key="5">
    <source>
        <dbReference type="ARBA" id="ARBA00022598"/>
    </source>
</evidence>
<evidence type="ECO:0000256" key="12">
    <source>
        <dbReference type="PIRSR" id="PIRSR001549-1"/>
    </source>
</evidence>
<gene>
    <name evidence="11" type="primary">hisS</name>
    <name evidence="14" type="ORF">A35E_00464</name>
</gene>
<dbReference type="InterPro" id="IPR033656">
    <property type="entry name" value="HisRS_anticodon"/>
</dbReference>
<evidence type="ECO:0000256" key="3">
    <source>
        <dbReference type="ARBA" id="ARBA00011738"/>
    </source>
</evidence>
<comment type="subcellular location">
    <subcellularLocation>
        <location evidence="1 11">Cytoplasm</location>
    </subcellularLocation>
</comment>
<evidence type="ECO:0000256" key="10">
    <source>
        <dbReference type="ARBA" id="ARBA00047639"/>
    </source>
</evidence>
<reference evidence="14 15" key="1">
    <citation type="journal article" date="2012" name="Mol. Biol. Evol.">
        <title>Genome reduction and co-evolution between the primary and secondary bacterial symbionts of psyllids.</title>
        <authorList>
            <person name="Sloan D.B."/>
            <person name="Moran N.A."/>
        </authorList>
    </citation>
    <scope>NUCLEOTIDE SEQUENCE [LARGE SCALE GENOMIC DNA]</scope>
    <source>
        <strain evidence="14">Hcub_S</strain>
    </source>
</reference>
<dbReference type="InterPro" id="IPR006195">
    <property type="entry name" value="aa-tRNA-synth_II"/>
</dbReference>
<feature type="binding site" evidence="12">
    <location>
        <begin position="263"/>
        <end position="264"/>
    </location>
    <ligand>
        <name>L-histidine</name>
        <dbReference type="ChEBI" id="CHEBI:57595"/>
    </ligand>
</feature>
<feature type="binding site" evidence="12">
    <location>
        <position position="113"/>
    </location>
    <ligand>
        <name>L-histidine</name>
        <dbReference type="ChEBI" id="CHEBI:57595"/>
    </ligand>
</feature>
<evidence type="ECO:0000313" key="15">
    <source>
        <dbReference type="Proteomes" id="UP000003937"/>
    </source>
</evidence>
<dbReference type="STRING" id="134287.A35E_00464"/>
<evidence type="ECO:0000256" key="9">
    <source>
        <dbReference type="ARBA" id="ARBA00023146"/>
    </source>
</evidence>
<keyword evidence="6 11" id="KW-0547">Nucleotide-binding</keyword>
<evidence type="ECO:0000256" key="1">
    <source>
        <dbReference type="ARBA" id="ARBA00004496"/>
    </source>
</evidence>
<dbReference type="SUPFAM" id="SSF52954">
    <property type="entry name" value="Class II aaRS ABD-related"/>
    <property type="match status" value="1"/>
</dbReference>
<dbReference type="InterPro" id="IPR004516">
    <property type="entry name" value="HisRS/HisZ"/>
</dbReference>
<dbReference type="CDD" id="cd00773">
    <property type="entry name" value="HisRS-like_core"/>
    <property type="match status" value="1"/>
</dbReference>
<keyword evidence="15" id="KW-1185">Reference proteome</keyword>
<dbReference type="Proteomes" id="UP000003937">
    <property type="component" value="Chromosome"/>
</dbReference>
<evidence type="ECO:0000256" key="2">
    <source>
        <dbReference type="ARBA" id="ARBA00008226"/>
    </source>
</evidence>
<dbReference type="EC" id="6.1.1.21" evidence="11"/>
<dbReference type="PANTHER" id="PTHR43707">
    <property type="entry name" value="HISTIDYL-TRNA SYNTHETASE"/>
    <property type="match status" value="1"/>
</dbReference>
<protein>
    <recommendedName>
        <fullName evidence="11">Histidine--tRNA ligase</fullName>
        <ecNumber evidence="11">6.1.1.21</ecNumber>
    </recommendedName>
    <alternativeName>
        <fullName evidence="11">Histidyl-tRNA synthetase</fullName>
        <shortName evidence="11">HisRS</shortName>
    </alternativeName>
</protein>
<feature type="binding site" evidence="12">
    <location>
        <position position="259"/>
    </location>
    <ligand>
        <name>L-histidine</name>
        <dbReference type="ChEBI" id="CHEBI:57595"/>
    </ligand>
</feature>
<dbReference type="GO" id="GO:0004821">
    <property type="term" value="F:histidine-tRNA ligase activity"/>
    <property type="evidence" value="ECO:0007669"/>
    <property type="project" value="UniProtKB-UniRule"/>
</dbReference>
<dbReference type="GO" id="GO:0005524">
    <property type="term" value="F:ATP binding"/>
    <property type="evidence" value="ECO:0007669"/>
    <property type="project" value="UniProtKB-UniRule"/>
</dbReference>
<evidence type="ECO:0000313" key="14">
    <source>
        <dbReference type="EMBL" id="AFP85756.1"/>
    </source>
</evidence>
<feature type="binding site" evidence="12">
    <location>
        <begin position="83"/>
        <end position="85"/>
    </location>
    <ligand>
        <name>L-histidine</name>
        <dbReference type="ChEBI" id="CHEBI:57595"/>
    </ligand>
</feature>
<evidence type="ECO:0000256" key="8">
    <source>
        <dbReference type="ARBA" id="ARBA00022917"/>
    </source>
</evidence>
<dbReference type="OrthoDB" id="9800814at2"/>
<dbReference type="InterPro" id="IPR041715">
    <property type="entry name" value="HisRS-like_core"/>
</dbReference>
<dbReference type="Gene3D" id="3.40.50.800">
    <property type="entry name" value="Anticodon-binding domain"/>
    <property type="match status" value="1"/>
</dbReference>
<keyword evidence="4 11" id="KW-0963">Cytoplasm</keyword>
<dbReference type="FunFam" id="3.30.930.10:FF:000005">
    <property type="entry name" value="Histidine--tRNA ligase"/>
    <property type="match status" value="1"/>
</dbReference>
<dbReference type="GO" id="GO:0005737">
    <property type="term" value="C:cytoplasm"/>
    <property type="evidence" value="ECO:0007669"/>
    <property type="project" value="UniProtKB-SubCell"/>
</dbReference>
<dbReference type="PIRSF" id="PIRSF001549">
    <property type="entry name" value="His-tRNA_synth"/>
    <property type="match status" value="1"/>
</dbReference>
<sequence>MPKKIQAIRGMKDYLPHETALWQRVESIIKNILSKYGYTEIRLPIIEQTQLFQRAIGQVTDVVGKEMYTFLDPNNKSLSLRPEGTSGCVRASIEHGLLYNQEQRMWYMGPMFRYERPQKGRYRQFNQIGVEIFGEQGPVVETELLLLTARCWQTLGITKYVALELNSIGSIDSRIRYREELVRFLKKHENQLDEDCQRRMHTNPMRILDTKNPDIQVLLHDAPVLTDYLDDHSQIHFDTLCHLLDRSKITYTINPRLVRGLDYYNNTVFEWIATSLGSQRTICGGGRYDGLVEQLGGRTTPAVGFALGLDRLMCLMHAVMPNCAITRHVDVYLILAEKSLQSEALQLAEQLRDALPSLRLITNYGKESVKKQFIHADKCKAKIVLILGKKEVESGRVVIKYLDTGNQEIVHQRDVANRLELIVN</sequence>
<dbReference type="PROSITE" id="PS50862">
    <property type="entry name" value="AA_TRNA_LIGASE_II"/>
    <property type="match status" value="1"/>
</dbReference>
<dbReference type="InterPro" id="IPR004154">
    <property type="entry name" value="Anticodon-bd"/>
</dbReference>
<feature type="binding site" evidence="12">
    <location>
        <position position="131"/>
    </location>
    <ligand>
        <name>L-histidine</name>
        <dbReference type="ChEBI" id="CHEBI:57595"/>
    </ligand>
</feature>
<feature type="binding site" evidence="12">
    <location>
        <position position="127"/>
    </location>
    <ligand>
        <name>L-histidine</name>
        <dbReference type="ChEBI" id="CHEBI:57595"/>
    </ligand>
</feature>
<dbReference type="PANTHER" id="PTHR43707:SF1">
    <property type="entry name" value="HISTIDINE--TRNA LIGASE, MITOCHONDRIAL-RELATED"/>
    <property type="match status" value="1"/>
</dbReference>
<accession>J3VUE1</accession>
<dbReference type="SUPFAM" id="SSF55681">
    <property type="entry name" value="Class II aaRS and biotin synthetases"/>
    <property type="match status" value="1"/>
</dbReference>
<dbReference type="PATRIC" id="fig|134287.3.peg.439"/>
<keyword evidence="7 11" id="KW-0067">ATP-binding</keyword>
<comment type="catalytic activity">
    <reaction evidence="10 11">
        <text>tRNA(His) + L-histidine + ATP = L-histidyl-tRNA(His) + AMP + diphosphate + H(+)</text>
        <dbReference type="Rhea" id="RHEA:17313"/>
        <dbReference type="Rhea" id="RHEA-COMP:9665"/>
        <dbReference type="Rhea" id="RHEA-COMP:9689"/>
        <dbReference type="ChEBI" id="CHEBI:15378"/>
        <dbReference type="ChEBI" id="CHEBI:30616"/>
        <dbReference type="ChEBI" id="CHEBI:33019"/>
        <dbReference type="ChEBI" id="CHEBI:57595"/>
        <dbReference type="ChEBI" id="CHEBI:78442"/>
        <dbReference type="ChEBI" id="CHEBI:78527"/>
        <dbReference type="ChEBI" id="CHEBI:456215"/>
        <dbReference type="EC" id="6.1.1.21"/>
    </reaction>
</comment>
<comment type="subunit">
    <text evidence="3 11">Homodimer.</text>
</comment>
<dbReference type="InterPro" id="IPR045864">
    <property type="entry name" value="aa-tRNA-synth_II/BPL/LPL"/>
</dbReference>
<dbReference type="KEGG" id="sehc:A35E_00464"/>
<dbReference type="Pfam" id="PF13393">
    <property type="entry name" value="tRNA-synt_His"/>
    <property type="match status" value="1"/>
</dbReference>
<dbReference type="RefSeq" id="WP_014889053.1">
    <property type="nucleotide sequence ID" value="NC_018420.1"/>
</dbReference>
<evidence type="ECO:0000256" key="7">
    <source>
        <dbReference type="ARBA" id="ARBA00022840"/>
    </source>
</evidence>
<evidence type="ECO:0000256" key="4">
    <source>
        <dbReference type="ARBA" id="ARBA00022490"/>
    </source>
</evidence>
<dbReference type="Gene3D" id="3.30.930.10">
    <property type="entry name" value="Bira Bifunctional Protein, Domain 2"/>
    <property type="match status" value="1"/>
</dbReference>
<feature type="domain" description="Aminoacyl-transfer RNA synthetases class-II family profile" evidence="13">
    <location>
        <begin position="1"/>
        <end position="316"/>
    </location>
</feature>
<dbReference type="InterPro" id="IPR036621">
    <property type="entry name" value="Anticodon-bd_dom_sf"/>
</dbReference>
<dbReference type="Pfam" id="PF03129">
    <property type="entry name" value="HGTP_anticodon"/>
    <property type="match status" value="1"/>
</dbReference>
<organism evidence="14 15">
    <name type="scientific">secondary endosymbiont of Heteropsylla cubana</name>
    <dbReference type="NCBI Taxonomy" id="134287"/>
    <lineage>
        <taxon>Bacteria</taxon>
        <taxon>Pseudomonadati</taxon>
        <taxon>Pseudomonadota</taxon>
        <taxon>Gammaproteobacteria</taxon>
        <taxon>Enterobacterales</taxon>
        <taxon>Enterobacteriaceae</taxon>
        <taxon>aphid secondary symbionts</taxon>
    </lineage>
</organism>
<dbReference type="CDD" id="cd00859">
    <property type="entry name" value="HisRS_anticodon"/>
    <property type="match status" value="1"/>
</dbReference>
<dbReference type="HAMAP" id="MF_00127">
    <property type="entry name" value="His_tRNA_synth"/>
    <property type="match status" value="1"/>
</dbReference>
<keyword evidence="8 11" id="KW-0648">Protein biosynthesis</keyword>
<evidence type="ECO:0000256" key="11">
    <source>
        <dbReference type="HAMAP-Rule" id="MF_00127"/>
    </source>
</evidence>
<comment type="similarity">
    <text evidence="2 11">Belongs to the class-II aminoacyl-tRNA synthetase family.</text>
</comment>
<evidence type="ECO:0000256" key="6">
    <source>
        <dbReference type="ARBA" id="ARBA00022741"/>
    </source>
</evidence>
<name>J3VUE1_9ENTR</name>
<keyword evidence="9 11" id="KW-0030">Aminoacyl-tRNA synthetase</keyword>